<evidence type="ECO:0000256" key="7">
    <source>
        <dbReference type="SAM" id="MobiDB-lite"/>
    </source>
</evidence>
<evidence type="ECO:0000256" key="1">
    <source>
        <dbReference type="ARBA" id="ARBA00002212"/>
    </source>
</evidence>
<dbReference type="EMBL" id="ML736761">
    <property type="protein sequence ID" value="KAE8405251.1"/>
    <property type="molecule type" value="Genomic_DNA"/>
</dbReference>
<dbReference type="SMART" id="SM01082">
    <property type="entry name" value="CHZ"/>
    <property type="match status" value="1"/>
</dbReference>
<evidence type="ECO:0000256" key="3">
    <source>
        <dbReference type="ARBA" id="ARBA00008057"/>
    </source>
</evidence>
<evidence type="ECO:0000256" key="2">
    <source>
        <dbReference type="ARBA" id="ARBA00004123"/>
    </source>
</evidence>
<proteinExistence type="inferred from homology"/>
<protein>
    <submittedName>
        <fullName evidence="8">Uncharacterized protein</fullName>
    </submittedName>
</protein>
<comment type="subcellular location">
    <subcellularLocation>
        <location evidence="2">Nucleus</location>
    </subcellularLocation>
</comment>
<evidence type="ECO:0000313" key="8">
    <source>
        <dbReference type="EMBL" id="KAE8405251.1"/>
    </source>
</evidence>
<feature type="compositionally biased region" description="Low complexity" evidence="7">
    <location>
        <begin position="1"/>
        <end position="21"/>
    </location>
</feature>
<dbReference type="AlphaFoldDB" id="A0A5N7DFQ3"/>
<dbReference type="RefSeq" id="XP_031942570.1">
    <property type="nucleotide sequence ID" value="XM_032086918.1"/>
</dbReference>
<evidence type="ECO:0000256" key="4">
    <source>
        <dbReference type="ARBA" id="ARBA00023186"/>
    </source>
</evidence>
<organism evidence="8 9">
    <name type="scientific">Aspergillus pseudonomiae</name>
    <dbReference type="NCBI Taxonomy" id="1506151"/>
    <lineage>
        <taxon>Eukaryota</taxon>
        <taxon>Fungi</taxon>
        <taxon>Dikarya</taxon>
        <taxon>Ascomycota</taxon>
        <taxon>Pezizomycotina</taxon>
        <taxon>Eurotiomycetes</taxon>
        <taxon>Eurotiomycetidae</taxon>
        <taxon>Eurotiales</taxon>
        <taxon>Aspergillaceae</taxon>
        <taxon>Aspergillus</taxon>
        <taxon>Aspergillus subgen. Circumdati</taxon>
    </lineage>
</organism>
<accession>A0A5N6HRC0</accession>
<dbReference type="GeneID" id="43671609"/>
<comment type="similarity">
    <text evidence="3">Belongs to the CHZ1 family.</text>
</comment>
<accession>A0A5N7DFQ3</accession>
<evidence type="ECO:0000256" key="5">
    <source>
        <dbReference type="ARBA" id="ARBA00023242"/>
    </source>
</evidence>
<keyword evidence="9" id="KW-1185">Reference proteome</keyword>
<dbReference type="OrthoDB" id="4174291at2759"/>
<comment type="subunit">
    <text evidence="6">Forms a heterotrimer with H2A.Z-H2B, stabilizing the association of the histone dimer. Also, with a lower affinity, forms a heterotrimer with H2A-H2B.</text>
</comment>
<feature type="compositionally biased region" description="Acidic residues" evidence="7">
    <location>
        <begin position="40"/>
        <end position="65"/>
    </location>
</feature>
<feature type="compositionally biased region" description="Basic and acidic residues" evidence="7">
    <location>
        <begin position="75"/>
        <end position="98"/>
    </location>
</feature>
<dbReference type="Proteomes" id="UP000325579">
    <property type="component" value="Unassembled WGS sequence"/>
</dbReference>
<evidence type="ECO:0000256" key="6">
    <source>
        <dbReference type="ARBA" id="ARBA00025877"/>
    </source>
</evidence>
<dbReference type="Pfam" id="PF09649">
    <property type="entry name" value="CHZ"/>
    <property type="match status" value="1"/>
</dbReference>
<dbReference type="InterPro" id="IPR019098">
    <property type="entry name" value="Histone_chaperone_domain_CHZ"/>
</dbReference>
<feature type="region of interest" description="Disordered" evidence="7">
    <location>
        <begin position="1"/>
        <end position="120"/>
    </location>
</feature>
<reference evidence="8 9" key="1">
    <citation type="submission" date="2019-04" db="EMBL/GenBank/DDBJ databases">
        <authorList>
            <consortium name="DOE Joint Genome Institute"/>
            <person name="Mondo S."/>
            <person name="Kjaerbolling I."/>
            <person name="Vesth T."/>
            <person name="Frisvad J.C."/>
            <person name="Nybo J.L."/>
            <person name="Theobald S."/>
            <person name="Kildgaard S."/>
            <person name="Isbrandt T."/>
            <person name="Kuo A."/>
            <person name="Sato A."/>
            <person name="Lyhne E.K."/>
            <person name="Kogle M.E."/>
            <person name="Wiebenga A."/>
            <person name="Kun R.S."/>
            <person name="Lubbers R.J."/>
            <person name="Makela M.R."/>
            <person name="Barry K."/>
            <person name="Chovatia M."/>
            <person name="Clum A."/>
            <person name="Daum C."/>
            <person name="Haridas S."/>
            <person name="He G."/>
            <person name="LaButti K."/>
            <person name="Lipzen A."/>
            <person name="Riley R."/>
            <person name="Salamov A."/>
            <person name="Simmons B.A."/>
            <person name="Magnuson J.K."/>
            <person name="Henrissat B."/>
            <person name="Mortensen U.H."/>
            <person name="Larsen T.O."/>
            <person name="Devries R.P."/>
            <person name="Grigoriev I.V."/>
            <person name="Machida M."/>
            <person name="Baker S.E."/>
            <person name="Andersen M.R."/>
            <person name="Cantor M.N."/>
            <person name="Hua S.X."/>
        </authorList>
    </citation>
    <scope>NUCLEOTIDE SEQUENCE [LARGE SCALE GENOMIC DNA]</scope>
    <source>
        <strain evidence="8 9">CBS 119388</strain>
    </source>
</reference>
<keyword evidence="4" id="KW-0143">Chaperone</keyword>
<comment type="function">
    <text evidence="1">Forms a chaperone-bound H2A.Z-H2B complex that acts as a source for SWR1 complex-dependent H2A to H2A.Z histone replacement in chromatin.</text>
</comment>
<keyword evidence="5" id="KW-0539">Nucleus</keyword>
<evidence type="ECO:0000313" key="9">
    <source>
        <dbReference type="Proteomes" id="UP000325579"/>
    </source>
</evidence>
<gene>
    <name evidence="8" type="ORF">BDV37DRAFT_281922</name>
</gene>
<dbReference type="GO" id="GO:0005634">
    <property type="term" value="C:nucleus"/>
    <property type="evidence" value="ECO:0007669"/>
    <property type="project" value="UniProtKB-SubCell"/>
</dbReference>
<feature type="compositionally biased region" description="Acidic residues" evidence="7">
    <location>
        <begin position="99"/>
        <end position="120"/>
    </location>
</feature>
<sequence>MDNNQATTLGNAAAATAPDTAALDKGKHKATQDSTSMDVSMDEGESDESENEDIMEEEDDDDEDKLEPISADNIIRGERRTRGKIIDFQKAAEKLKVDEGDDDEDDEDFTLEDNDNNMRD</sequence>
<name>A0A5N7DFQ3_9EURO</name>